<organism evidence="7 8">
    <name type="scientific">Cicer arietinum</name>
    <name type="common">Chickpea</name>
    <name type="synonym">Garbanzo</name>
    <dbReference type="NCBI Taxonomy" id="3827"/>
    <lineage>
        <taxon>Eukaryota</taxon>
        <taxon>Viridiplantae</taxon>
        <taxon>Streptophyta</taxon>
        <taxon>Embryophyta</taxon>
        <taxon>Tracheophyta</taxon>
        <taxon>Spermatophyta</taxon>
        <taxon>Magnoliopsida</taxon>
        <taxon>eudicotyledons</taxon>
        <taxon>Gunneridae</taxon>
        <taxon>Pentapetalae</taxon>
        <taxon>rosids</taxon>
        <taxon>fabids</taxon>
        <taxon>Fabales</taxon>
        <taxon>Fabaceae</taxon>
        <taxon>Papilionoideae</taxon>
        <taxon>50 kb inversion clade</taxon>
        <taxon>NPAAA clade</taxon>
        <taxon>Hologalegina</taxon>
        <taxon>IRL clade</taxon>
        <taxon>Cicereae</taxon>
        <taxon>Cicer</taxon>
    </lineage>
</organism>
<keyword evidence="7" id="KW-1185">Reference proteome</keyword>
<evidence type="ECO:0000313" key="8">
    <source>
        <dbReference type="RefSeq" id="XP_004493351.2"/>
    </source>
</evidence>
<dbReference type="GO" id="GO:0016020">
    <property type="term" value="C:membrane"/>
    <property type="evidence" value="ECO:0007669"/>
    <property type="project" value="UniProtKB-SubCell"/>
</dbReference>
<evidence type="ECO:0000256" key="3">
    <source>
        <dbReference type="ARBA" id="ARBA00022989"/>
    </source>
</evidence>
<reference evidence="7" key="1">
    <citation type="journal article" date="2013" name="Nat. Biotechnol.">
        <title>Draft genome sequence of chickpea (Cicer arietinum) provides a resource for trait improvement.</title>
        <authorList>
            <person name="Varshney R.K."/>
            <person name="Song C."/>
            <person name="Saxena R.K."/>
            <person name="Azam S."/>
            <person name="Yu S."/>
            <person name="Sharpe A.G."/>
            <person name="Cannon S."/>
            <person name="Baek J."/>
            <person name="Rosen B.D."/>
            <person name="Tar'an B."/>
            <person name="Millan T."/>
            <person name="Zhang X."/>
            <person name="Ramsay L.D."/>
            <person name="Iwata A."/>
            <person name="Wang Y."/>
            <person name="Nelson W."/>
            <person name="Farmer A.D."/>
            <person name="Gaur P.M."/>
            <person name="Soderlund C."/>
            <person name="Penmetsa R.V."/>
            <person name="Xu C."/>
            <person name="Bharti A.K."/>
            <person name="He W."/>
            <person name="Winter P."/>
            <person name="Zhao S."/>
            <person name="Hane J.K."/>
            <person name="Carrasquilla-Garcia N."/>
            <person name="Condie J.A."/>
            <person name="Upadhyaya H.D."/>
            <person name="Luo M.C."/>
            <person name="Thudi M."/>
            <person name="Gowda C.L."/>
            <person name="Singh N.P."/>
            <person name="Lichtenzveig J."/>
            <person name="Gali K.K."/>
            <person name="Rubio J."/>
            <person name="Nadarajan N."/>
            <person name="Dolezel J."/>
            <person name="Bansal K.C."/>
            <person name="Xu X."/>
            <person name="Edwards D."/>
            <person name="Zhang G."/>
            <person name="Kahl G."/>
            <person name="Gil J."/>
            <person name="Singh K.B."/>
            <person name="Datta S.K."/>
            <person name="Jackson S.A."/>
            <person name="Wang J."/>
            <person name="Cook D.R."/>
        </authorList>
    </citation>
    <scope>NUCLEOTIDE SEQUENCE [LARGE SCALE GENOMIC DNA]</scope>
    <source>
        <strain evidence="7">cv. CDC Frontier</strain>
    </source>
</reference>
<keyword evidence="3 5" id="KW-1133">Transmembrane helix</keyword>
<dbReference type="RefSeq" id="XP_004493351.2">
    <property type="nucleotide sequence ID" value="XM_004493294.2"/>
</dbReference>
<name>A0A1S2XSN8_CICAR</name>
<evidence type="ECO:0000256" key="5">
    <source>
        <dbReference type="SAM" id="Phobius"/>
    </source>
</evidence>
<feature type="transmembrane region" description="Helical" evidence="5">
    <location>
        <begin position="12"/>
        <end position="33"/>
    </location>
</feature>
<dbReference type="AlphaFoldDB" id="A0A1S2XSN8"/>
<dbReference type="PaxDb" id="3827-XP_004493351.1"/>
<feature type="transmembrane region" description="Helical" evidence="5">
    <location>
        <begin position="70"/>
        <end position="89"/>
    </location>
</feature>
<dbReference type="SUPFAM" id="SSF103473">
    <property type="entry name" value="MFS general substrate transporter"/>
    <property type="match status" value="1"/>
</dbReference>
<proteinExistence type="predicted"/>
<feature type="transmembrane region" description="Helical" evidence="5">
    <location>
        <begin position="151"/>
        <end position="170"/>
    </location>
</feature>
<evidence type="ECO:0000256" key="4">
    <source>
        <dbReference type="ARBA" id="ARBA00023136"/>
    </source>
</evidence>
<dbReference type="InterPro" id="IPR020846">
    <property type="entry name" value="MFS_dom"/>
</dbReference>
<evidence type="ECO:0000259" key="6">
    <source>
        <dbReference type="PROSITE" id="PS50850"/>
    </source>
</evidence>
<evidence type="ECO:0000313" key="7">
    <source>
        <dbReference type="Proteomes" id="UP000087171"/>
    </source>
</evidence>
<dbReference type="KEGG" id="cam:101514337"/>
<keyword evidence="4 5" id="KW-0472">Membrane</keyword>
<protein>
    <submittedName>
        <fullName evidence="8">Inorganic phosphate transporter 1-4-like</fullName>
    </submittedName>
</protein>
<feature type="domain" description="Major facilitator superfamily (MFS) profile" evidence="6">
    <location>
        <begin position="1"/>
        <end position="174"/>
    </location>
</feature>
<dbReference type="PROSITE" id="PS50850">
    <property type="entry name" value="MFS"/>
    <property type="match status" value="1"/>
</dbReference>
<evidence type="ECO:0000256" key="1">
    <source>
        <dbReference type="ARBA" id="ARBA00004141"/>
    </source>
</evidence>
<dbReference type="GO" id="GO:0022857">
    <property type="term" value="F:transmembrane transporter activity"/>
    <property type="evidence" value="ECO:0007669"/>
    <property type="project" value="InterPro"/>
</dbReference>
<dbReference type="InterPro" id="IPR036259">
    <property type="entry name" value="MFS_trans_sf"/>
</dbReference>
<dbReference type="Pfam" id="PF00083">
    <property type="entry name" value="Sugar_tr"/>
    <property type="match status" value="1"/>
</dbReference>
<keyword evidence="2 5" id="KW-0812">Transmembrane</keyword>
<comment type="subcellular location">
    <subcellularLocation>
        <location evidence="1">Membrane</location>
        <topology evidence="1">Multi-pass membrane protein</topology>
    </subcellularLocation>
</comment>
<feature type="transmembrane region" description="Helical" evidence="5">
    <location>
        <begin position="109"/>
        <end position="130"/>
    </location>
</feature>
<gene>
    <name evidence="8" type="primary">LOC101514337</name>
</gene>
<sequence>MNALEEVYRIARAQTLIALCSTVPGYWFTVALIDRIGRFAIQLMGFFFMTVFMFALAIPYEHWTHKDNRIGFVALYSLIFFFANFGPNATTFVVPAEIFPARFRSTCHGISSAAGKLGAIVGAFGFLYLAQNKDKSKADAGYPAGIGVKNSLLLLGVVNILGFCFTFLVPEANGKSLEEMSGENEEEAGTSVELEQSHSYNIIYSFFSL</sequence>
<dbReference type="PANTHER" id="PTHR24064">
    <property type="entry name" value="SOLUTE CARRIER FAMILY 22 MEMBER"/>
    <property type="match status" value="1"/>
</dbReference>
<dbReference type="Gene3D" id="1.20.1250.20">
    <property type="entry name" value="MFS general substrate transporter like domains"/>
    <property type="match status" value="1"/>
</dbReference>
<dbReference type="eggNOG" id="KOG0252">
    <property type="taxonomic scope" value="Eukaryota"/>
</dbReference>
<reference evidence="8" key="2">
    <citation type="submission" date="2025-08" db="UniProtKB">
        <authorList>
            <consortium name="RefSeq"/>
        </authorList>
    </citation>
    <scope>IDENTIFICATION</scope>
    <source>
        <tissue evidence="8">Etiolated seedlings</tissue>
    </source>
</reference>
<dbReference type="OrthoDB" id="433512at2759"/>
<dbReference type="Proteomes" id="UP000087171">
    <property type="component" value="Chromosome Ca3"/>
</dbReference>
<feature type="transmembrane region" description="Helical" evidence="5">
    <location>
        <begin position="39"/>
        <end position="58"/>
    </location>
</feature>
<accession>A0A1S2XSN8</accession>
<evidence type="ECO:0000256" key="2">
    <source>
        <dbReference type="ARBA" id="ARBA00022692"/>
    </source>
</evidence>
<dbReference type="InterPro" id="IPR005828">
    <property type="entry name" value="MFS_sugar_transport-like"/>
</dbReference>